<sequence length="56" mass="6720">MNNISIKAMMNPKEKMIQKLLKMKRYKSSDNRQLYELTLPELENEYKTVESRNNAI</sequence>
<reference evidence="1 2" key="1">
    <citation type="submission" date="2020-06" db="EMBL/GenBank/DDBJ databases">
        <title>Metabacillus dokdonensis sp. nov., isolated from the rhizosphere of Elymus tsukushiensis, a plant native to the Dokdo Islands, Republic of Korea.</title>
        <authorList>
            <person name="Lee S.Y."/>
            <person name="Hwang Y.J."/>
            <person name="Son J.S."/>
            <person name="Ghim S.Y."/>
        </authorList>
    </citation>
    <scope>NUCLEOTIDE SEQUENCE [LARGE SCALE GENOMIC DNA]</scope>
    <source>
        <strain evidence="1 2">KUDC1714</strain>
    </source>
</reference>
<dbReference type="Proteomes" id="UP000515490">
    <property type="component" value="Chromosome"/>
</dbReference>
<name>A0ABX6S1E2_9BACI</name>
<accession>A0ABX6S1E2</accession>
<keyword evidence="2" id="KW-1185">Reference proteome</keyword>
<dbReference type="EMBL" id="CP055263">
    <property type="protein sequence ID" value="QNF27053.1"/>
    <property type="molecule type" value="Genomic_DNA"/>
</dbReference>
<proteinExistence type="predicted"/>
<evidence type="ECO:0000313" key="1">
    <source>
        <dbReference type="EMBL" id="QNF27053.1"/>
    </source>
</evidence>
<protein>
    <submittedName>
        <fullName evidence="1">Fur-regulated basic protein FbpA</fullName>
    </submittedName>
</protein>
<dbReference type="Pfam" id="PF13076">
    <property type="entry name" value="Fur_reg_FbpA"/>
    <property type="match status" value="1"/>
</dbReference>
<organism evidence="1 2">
    <name type="scientific">Metabacillus elymi</name>
    <dbReference type="NCBI Taxonomy" id="2745198"/>
    <lineage>
        <taxon>Bacteria</taxon>
        <taxon>Bacillati</taxon>
        <taxon>Bacillota</taxon>
        <taxon>Bacilli</taxon>
        <taxon>Bacillales</taxon>
        <taxon>Bacillaceae</taxon>
        <taxon>Metabacillus</taxon>
    </lineage>
</organism>
<evidence type="ECO:0000313" key="2">
    <source>
        <dbReference type="Proteomes" id="UP000515490"/>
    </source>
</evidence>
<dbReference type="RefSeq" id="WP_083964500.1">
    <property type="nucleotide sequence ID" value="NZ_CP055263.1"/>
</dbReference>
<gene>
    <name evidence="1" type="primary">fbpA</name>
    <name evidence="1" type="ORF">HUW50_05595</name>
</gene>
<dbReference type="InterPro" id="IPR025072">
    <property type="entry name" value="Fur_reg_FbpA"/>
</dbReference>